<reference evidence="5" key="1">
    <citation type="submission" date="2024-05" db="EMBL/GenBank/DDBJ databases">
        <title>Genome sequencing of novel strain.</title>
        <authorList>
            <person name="Ganbat D."/>
            <person name="Ganbat S."/>
            <person name="Lee S.-J."/>
        </authorList>
    </citation>
    <scope>NUCLEOTIDE SEQUENCE</scope>
    <source>
        <strain evidence="5">SMD15-11</strain>
    </source>
</reference>
<feature type="chain" id="PRO_5044249396" evidence="4">
    <location>
        <begin position="21"/>
        <end position="166"/>
    </location>
</feature>
<accession>A0AB39V024</accession>
<dbReference type="GO" id="GO:0005829">
    <property type="term" value="C:cytosol"/>
    <property type="evidence" value="ECO:0007669"/>
    <property type="project" value="TreeGrafter"/>
</dbReference>
<evidence type="ECO:0000256" key="1">
    <source>
        <dbReference type="ARBA" id="ARBA00009091"/>
    </source>
</evidence>
<dbReference type="RefSeq" id="WP_369602493.1">
    <property type="nucleotide sequence ID" value="NZ_CP154858.1"/>
</dbReference>
<organism evidence="5">
    <name type="scientific">Thermohahella caldifontis</name>
    <dbReference type="NCBI Taxonomy" id="3142973"/>
    <lineage>
        <taxon>Bacteria</taxon>
        <taxon>Pseudomonadati</taxon>
        <taxon>Pseudomonadota</taxon>
        <taxon>Gammaproteobacteria</taxon>
        <taxon>Oceanospirillales</taxon>
        <taxon>Hahellaceae</taxon>
        <taxon>Thermohahella</taxon>
    </lineage>
</organism>
<keyword evidence="3" id="KW-0175">Coiled coil</keyword>
<dbReference type="InterPro" id="IPR024930">
    <property type="entry name" value="Skp_dom_sf"/>
</dbReference>
<dbReference type="PANTHER" id="PTHR35089:SF1">
    <property type="entry name" value="CHAPERONE PROTEIN SKP"/>
    <property type="match status" value="1"/>
</dbReference>
<dbReference type="SUPFAM" id="SSF111384">
    <property type="entry name" value="OmpH-like"/>
    <property type="match status" value="1"/>
</dbReference>
<evidence type="ECO:0000256" key="2">
    <source>
        <dbReference type="ARBA" id="ARBA00022729"/>
    </source>
</evidence>
<evidence type="ECO:0000256" key="3">
    <source>
        <dbReference type="SAM" id="Coils"/>
    </source>
</evidence>
<dbReference type="Gene3D" id="3.30.910.20">
    <property type="entry name" value="Skp domain"/>
    <property type="match status" value="1"/>
</dbReference>
<dbReference type="GO" id="GO:0051082">
    <property type="term" value="F:unfolded protein binding"/>
    <property type="evidence" value="ECO:0007669"/>
    <property type="project" value="InterPro"/>
</dbReference>
<dbReference type="GO" id="GO:0050821">
    <property type="term" value="P:protein stabilization"/>
    <property type="evidence" value="ECO:0007669"/>
    <property type="project" value="TreeGrafter"/>
</dbReference>
<dbReference type="Pfam" id="PF03938">
    <property type="entry name" value="OmpH"/>
    <property type="match status" value="1"/>
</dbReference>
<comment type="similarity">
    <text evidence="1">Belongs to the Skp family.</text>
</comment>
<dbReference type="SMART" id="SM00935">
    <property type="entry name" value="OmpH"/>
    <property type="match status" value="1"/>
</dbReference>
<evidence type="ECO:0000313" key="5">
    <source>
        <dbReference type="EMBL" id="XDT73502.1"/>
    </source>
</evidence>
<keyword evidence="2 4" id="KW-0732">Signal</keyword>
<dbReference type="EMBL" id="CP154858">
    <property type="protein sequence ID" value="XDT73502.1"/>
    <property type="molecule type" value="Genomic_DNA"/>
</dbReference>
<feature type="signal peptide" evidence="4">
    <location>
        <begin position="1"/>
        <end position="20"/>
    </location>
</feature>
<dbReference type="AlphaFoldDB" id="A0AB39V024"/>
<sequence>MMKRMMGVFFALFLAGQAMAELKVAVVDYRGALMASDAAQEYTKQLKKEFAGKEEEIRKLGEEAQKLRDRLQKDAAILSETEKARLKSEFDAKVQDFEYLKRKYQGQISQRQEAFIRESEPRLQKALQALIEKGNYDLVLPRQSVIHVKPALDITPELIKQLNAQK</sequence>
<evidence type="ECO:0000256" key="4">
    <source>
        <dbReference type="SAM" id="SignalP"/>
    </source>
</evidence>
<protein>
    <submittedName>
        <fullName evidence="5">OmpH family outer membrane protein</fullName>
    </submittedName>
</protein>
<gene>
    <name evidence="5" type="ORF">AAIA72_05915</name>
</gene>
<dbReference type="InterPro" id="IPR005632">
    <property type="entry name" value="Chaperone_Skp"/>
</dbReference>
<name>A0AB39V024_9GAMM</name>
<feature type="coiled-coil region" evidence="3">
    <location>
        <begin position="43"/>
        <end position="70"/>
    </location>
</feature>
<dbReference type="PANTHER" id="PTHR35089">
    <property type="entry name" value="CHAPERONE PROTEIN SKP"/>
    <property type="match status" value="1"/>
</dbReference>
<dbReference type="KEGG" id="tcd:AAIA72_05915"/>
<proteinExistence type="inferred from homology"/>